<name>A0A4D6KNE9_VIGUN</name>
<dbReference type="Proteomes" id="UP000501690">
    <property type="component" value="Linkage Group LG1"/>
</dbReference>
<evidence type="ECO:0000313" key="2">
    <source>
        <dbReference type="Proteomes" id="UP000501690"/>
    </source>
</evidence>
<organism evidence="1 2">
    <name type="scientific">Vigna unguiculata</name>
    <name type="common">Cowpea</name>
    <dbReference type="NCBI Taxonomy" id="3917"/>
    <lineage>
        <taxon>Eukaryota</taxon>
        <taxon>Viridiplantae</taxon>
        <taxon>Streptophyta</taxon>
        <taxon>Embryophyta</taxon>
        <taxon>Tracheophyta</taxon>
        <taxon>Spermatophyta</taxon>
        <taxon>Magnoliopsida</taxon>
        <taxon>eudicotyledons</taxon>
        <taxon>Gunneridae</taxon>
        <taxon>Pentapetalae</taxon>
        <taxon>rosids</taxon>
        <taxon>fabids</taxon>
        <taxon>Fabales</taxon>
        <taxon>Fabaceae</taxon>
        <taxon>Papilionoideae</taxon>
        <taxon>50 kb inversion clade</taxon>
        <taxon>NPAAA clade</taxon>
        <taxon>indigoferoid/millettioid clade</taxon>
        <taxon>Phaseoleae</taxon>
        <taxon>Vigna</taxon>
    </lineage>
</organism>
<keyword evidence="2" id="KW-1185">Reference proteome</keyword>
<accession>A0A4D6KNE9</accession>
<reference evidence="1 2" key="1">
    <citation type="submission" date="2019-04" db="EMBL/GenBank/DDBJ databases">
        <title>An improved genome assembly and genetic linkage map for asparagus bean, Vigna unguiculata ssp. sesquipedialis.</title>
        <authorList>
            <person name="Xia Q."/>
            <person name="Zhang R."/>
            <person name="Dong Y."/>
        </authorList>
    </citation>
    <scope>NUCLEOTIDE SEQUENCE [LARGE SCALE GENOMIC DNA]</scope>
    <source>
        <tissue evidence="1">Leaf</tissue>
    </source>
</reference>
<evidence type="ECO:0000313" key="1">
    <source>
        <dbReference type="EMBL" id="QCD79188.1"/>
    </source>
</evidence>
<dbReference type="EMBL" id="CP039345">
    <property type="protein sequence ID" value="QCD79188.1"/>
    <property type="molecule type" value="Genomic_DNA"/>
</dbReference>
<sequence>MAVDSMLQVRHGADAVRELRGSRCYRLMVVLPLKARSYFFLATRFMYEEEEICSCDKPDCRTSKCNDVGSVGSAWTNRCRSVKMMEVVLVTVVAA</sequence>
<proteinExistence type="predicted"/>
<gene>
    <name evidence="1" type="ORF">DEO72_LG1g2827</name>
</gene>
<protein>
    <submittedName>
        <fullName evidence="1">Uncharacterized protein</fullName>
    </submittedName>
</protein>
<dbReference type="AlphaFoldDB" id="A0A4D6KNE9"/>